<feature type="transmembrane region" description="Helical" evidence="1">
    <location>
        <begin position="192"/>
        <end position="214"/>
    </location>
</feature>
<keyword evidence="1" id="KW-0812">Transmembrane</keyword>
<reference evidence="3 4" key="1">
    <citation type="submission" date="2017-04" db="EMBL/GenBank/DDBJ databases">
        <authorList>
            <person name="Afonso C.L."/>
            <person name="Miller P.J."/>
            <person name="Scott M.A."/>
            <person name="Spackman E."/>
            <person name="Goraichik I."/>
            <person name="Dimitrov K.M."/>
            <person name="Suarez D.L."/>
            <person name="Swayne D.E."/>
        </authorList>
    </citation>
    <scope>NUCLEOTIDE SEQUENCE [LARGE SCALE GENOMIC DNA]</scope>
    <source>
        <strain evidence="3 4">CGMCC 1.12644</strain>
    </source>
</reference>
<dbReference type="InterPro" id="IPR002656">
    <property type="entry name" value="Acyl_transf_3_dom"/>
</dbReference>
<accession>A0A1W2CZH1</accession>
<evidence type="ECO:0000313" key="3">
    <source>
        <dbReference type="EMBL" id="SMC90580.1"/>
    </source>
</evidence>
<feature type="transmembrane region" description="Helical" evidence="1">
    <location>
        <begin position="109"/>
        <end position="129"/>
    </location>
</feature>
<feature type="transmembrane region" description="Helical" evidence="1">
    <location>
        <begin position="221"/>
        <end position="242"/>
    </location>
</feature>
<feature type="domain" description="Acyltransferase 3" evidence="2">
    <location>
        <begin position="4"/>
        <end position="273"/>
    </location>
</feature>
<organism evidence="3 4">
    <name type="scientific">Primorskyibacter flagellatus</name>
    <dbReference type="NCBI Taxonomy" id="1387277"/>
    <lineage>
        <taxon>Bacteria</taxon>
        <taxon>Pseudomonadati</taxon>
        <taxon>Pseudomonadota</taxon>
        <taxon>Alphaproteobacteria</taxon>
        <taxon>Rhodobacterales</taxon>
        <taxon>Roseobacteraceae</taxon>
        <taxon>Primorskyibacter</taxon>
    </lineage>
</organism>
<keyword evidence="1" id="KW-0472">Membrane</keyword>
<name>A0A1W2CZH1_9RHOB</name>
<feature type="transmembrane region" description="Helical" evidence="1">
    <location>
        <begin position="6"/>
        <end position="25"/>
    </location>
</feature>
<keyword evidence="1" id="KW-1133">Transmembrane helix</keyword>
<dbReference type="Proteomes" id="UP000192330">
    <property type="component" value="Unassembled WGS sequence"/>
</dbReference>
<sequence length="287" mass="31682">MDQAIYAFHMPLFFILSGITFGMRPPISINPSLRGRVWRLIYPLVIWTYIFLALQAFAGDNSNARSDWMGVLVWPVPPVAHFWFLWALLLITVLLAIVRMLCLSAMSDIQFWISTLVAASIISFSVTLPGHLTPFFGAGLSYLPVFAVGGLIGASSFVRSVPNRVFASIAGTAFMIGLLATVFLYFGVPRHLSGTVLSLLLIVPLMAISGRYALFRWAQGIAFLGVISMPIYVMHTIFSAGLRIMLLQVGLDSLLIHFVLGTVIGIIGPLIFYILLKRQKALHYVGF</sequence>
<proteinExistence type="predicted"/>
<feature type="transmembrane region" description="Helical" evidence="1">
    <location>
        <begin position="135"/>
        <end position="158"/>
    </location>
</feature>
<dbReference type="GO" id="GO:0016747">
    <property type="term" value="F:acyltransferase activity, transferring groups other than amino-acyl groups"/>
    <property type="evidence" value="ECO:0007669"/>
    <property type="project" value="InterPro"/>
</dbReference>
<dbReference type="STRING" id="1387277.SAMN06295998_1101"/>
<dbReference type="EMBL" id="FWYD01000010">
    <property type="protein sequence ID" value="SMC90580.1"/>
    <property type="molecule type" value="Genomic_DNA"/>
</dbReference>
<feature type="transmembrane region" description="Helical" evidence="1">
    <location>
        <begin position="78"/>
        <end position="97"/>
    </location>
</feature>
<keyword evidence="4" id="KW-1185">Reference proteome</keyword>
<protein>
    <submittedName>
        <fullName evidence="3">Fucose 4-O-acetylase</fullName>
    </submittedName>
</protein>
<evidence type="ECO:0000313" key="4">
    <source>
        <dbReference type="Proteomes" id="UP000192330"/>
    </source>
</evidence>
<gene>
    <name evidence="3" type="ORF">SAMN06295998_1101</name>
</gene>
<feature type="transmembrane region" description="Helical" evidence="1">
    <location>
        <begin position="254"/>
        <end position="276"/>
    </location>
</feature>
<evidence type="ECO:0000259" key="2">
    <source>
        <dbReference type="Pfam" id="PF01757"/>
    </source>
</evidence>
<feature type="transmembrane region" description="Helical" evidence="1">
    <location>
        <begin position="37"/>
        <end position="58"/>
    </location>
</feature>
<evidence type="ECO:0000256" key="1">
    <source>
        <dbReference type="SAM" id="Phobius"/>
    </source>
</evidence>
<feature type="transmembrane region" description="Helical" evidence="1">
    <location>
        <begin position="165"/>
        <end position="186"/>
    </location>
</feature>
<dbReference type="Pfam" id="PF01757">
    <property type="entry name" value="Acyl_transf_3"/>
    <property type="match status" value="1"/>
</dbReference>
<dbReference type="AlphaFoldDB" id="A0A1W2CZH1"/>